<dbReference type="PIRSF" id="PIRSF019251">
    <property type="entry name" value="Rv0465c"/>
    <property type="match status" value="1"/>
</dbReference>
<dbReference type="CDD" id="cd00093">
    <property type="entry name" value="HTH_XRE"/>
    <property type="match status" value="1"/>
</dbReference>
<dbReference type="AlphaFoldDB" id="A0A7Y6EI64"/>
<feature type="domain" description="HTH cro/C1-type" evidence="5">
    <location>
        <begin position="12"/>
        <end position="66"/>
    </location>
</feature>
<keyword evidence="2" id="KW-0805">Transcription regulation</keyword>
<evidence type="ECO:0000259" key="5">
    <source>
        <dbReference type="PROSITE" id="PS50943"/>
    </source>
</evidence>
<dbReference type="SUPFAM" id="SSF47413">
    <property type="entry name" value="lambda repressor-like DNA-binding domains"/>
    <property type="match status" value="1"/>
</dbReference>
<evidence type="ECO:0000256" key="4">
    <source>
        <dbReference type="ARBA" id="ARBA00023163"/>
    </source>
</evidence>
<accession>A0A7Y6EI64</accession>
<evidence type="ECO:0000256" key="3">
    <source>
        <dbReference type="ARBA" id="ARBA00023125"/>
    </source>
</evidence>
<dbReference type="SMART" id="SM00530">
    <property type="entry name" value="HTH_XRE"/>
    <property type="match status" value="1"/>
</dbReference>
<keyword evidence="3" id="KW-0238">DNA-binding</keyword>
<protein>
    <submittedName>
        <fullName evidence="6">DUF2083 domain-containing protein</fullName>
    </submittedName>
</protein>
<evidence type="ECO:0000313" key="6">
    <source>
        <dbReference type="EMBL" id="NUU47991.1"/>
    </source>
</evidence>
<dbReference type="InterPro" id="IPR001387">
    <property type="entry name" value="Cro/C1-type_HTH"/>
</dbReference>
<dbReference type="EMBL" id="JABMCH010000066">
    <property type="protein sequence ID" value="NUU47991.1"/>
    <property type="molecule type" value="Genomic_DNA"/>
</dbReference>
<dbReference type="InterPro" id="IPR010982">
    <property type="entry name" value="Lambda_DNA-bd_dom_sf"/>
</dbReference>
<dbReference type="PANTHER" id="PTHR46797:SF23">
    <property type="entry name" value="HTH-TYPE TRANSCRIPTIONAL REGULATOR SUTR"/>
    <property type="match status" value="1"/>
</dbReference>
<dbReference type="GO" id="GO:0003700">
    <property type="term" value="F:DNA-binding transcription factor activity"/>
    <property type="evidence" value="ECO:0007669"/>
    <property type="project" value="TreeGrafter"/>
</dbReference>
<proteinExistence type="inferred from homology"/>
<dbReference type="Proteomes" id="UP000536441">
    <property type="component" value="Unassembled WGS sequence"/>
</dbReference>
<dbReference type="Pfam" id="PF09856">
    <property type="entry name" value="ScfRs"/>
    <property type="match status" value="1"/>
</dbReference>
<evidence type="ECO:0000313" key="7">
    <source>
        <dbReference type="Proteomes" id="UP000536441"/>
    </source>
</evidence>
<name>A0A7Y6EI64_9SPHN</name>
<keyword evidence="7" id="KW-1185">Reference proteome</keyword>
<dbReference type="Gene3D" id="1.10.260.40">
    <property type="entry name" value="lambda repressor-like DNA-binding domains"/>
    <property type="match status" value="1"/>
</dbReference>
<dbReference type="Pfam" id="PF06114">
    <property type="entry name" value="Peptidase_M78"/>
    <property type="match status" value="1"/>
</dbReference>
<dbReference type="InterPro" id="IPR050807">
    <property type="entry name" value="TransReg_Diox_bact_type"/>
</dbReference>
<evidence type="ECO:0000256" key="2">
    <source>
        <dbReference type="ARBA" id="ARBA00023015"/>
    </source>
</evidence>
<reference evidence="6 7" key="1">
    <citation type="submission" date="2020-05" db="EMBL/GenBank/DDBJ databases">
        <title>Genome Sequencing of Type Strains.</title>
        <authorList>
            <person name="Lemaire J.F."/>
            <person name="Inderbitzin P."/>
            <person name="Gregorio O.A."/>
            <person name="Collins S.B."/>
            <person name="Wespe N."/>
            <person name="Knight-Connoni V."/>
        </authorList>
    </citation>
    <scope>NUCLEOTIDE SEQUENCE [LARGE SCALE GENOMIC DNA]</scope>
    <source>
        <strain evidence="6 7">DSM 100049</strain>
    </source>
</reference>
<dbReference type="GO" id="GO:0003677">
    <property type="term" value="F:DNA binding"/>
    <property type="evidence" value="ECO:0007669"/>
    <property type="project" value="UniProtKB-KW"/>
</dbReference>
<gene>
    <name evidence="6" type="ORF">HP438_13540</name>
</gene>
<dbReference type="InterPro" id="IPR026281">
    <property type="entry name" value="HTH_RamB"/>
</dbReference>
<organism evidence="6 7">
    <name type="scientific">Sphingomonas zeae</name>
    <dbReference type="NCBI Taxonomy" id="1646122"/>
    <lineage>
        <taxon>Bacteria</taxon>
        <taxon>Pseudomonadati</taxon>
        <taxon>Pseudomonadota</taxon>
        <taxon>Alphaproteobacteria</taxon>
        <taxon>Sphingomonadales</taxon>
        <taxon>Sphingomonadaceae</taxon>
        <taxon>Sphingomonas</taxon>
    </lineage>
</organism>
<comment type="caution">
    <text evidence="6">The sequence shown here is derived from an EMBL/GenBank/DDBJ whole genome shotgun (WGS) entry which is preliminary data.</text>
</comment>
<dbReference type="GO" id="GO:0005829">
    <property type="term" value="C:cytosol"/>
    <property type="evidence" value="ECO:0007669"/>
    <property type="project" value="TreeGrafter"/>
</dbReference>
<dbReference type="RefSeq" id="WP_175312573.1">
    <property type="nucleotide sequence ID" value="NZ_CBCRYR010000002.1"/>
</dbReference>
<sequence length="465" mass="50443">MSTAKVIAGHVVRRLRRQNGLSQAAMADMLDISPSYLNLIERNQRPVSAALLVRLVETFDFDPRALTSDAPGGGAAAMRRRLADPLFADLEIDRTELEEWLAAAPGGAEAFARAFDRLAGAAGGMADAPAAPDPTMAVRREIERWRNHFPDLDAAAESLADELRLAAGDLYGALAERLRVRHALSIRVLPIDILPDRLVRLDLHARQLQLSEMLEAPARVFALAVQLAQSEARGEIEALARGAAFGDRIAERLFRRYLAQYFAAAIVMPYARFLRACEATGYDLAILQRRFGVSFEQLAHRLTTLNRVGARGLPFFLSRVDRAGQVSKRLAGAADPGLVEAEGMCPLSSVFLAFDRSGEPLVEIVVMPDGARFVTLTHATSRAGRTLSGDSGRFAIMLGLTAAMAGQLAAIRGQDPMSGPATPIGPGCRRCLRSECPQRSHPPVGRALLIHERERGVTPFNFVGD</sequence>
<dbReference type="PANTHER" id="PTHR46797">
    <property type="entry name" value="HTH-TYPE TRANSCRIPTIONAL REGULATOR"/>
    <property type="match status" value="1"/>
</dbReference>
<dbReference type="InterPro" id="IPR018653">
    <property type="entry name" value="ScfR_C"/>
</dbReference>
<dbReference type="Pfam" id="PF01381">
    <property type="entry name" value="HTH_3"/>
    <property type="match status" value="1"/>
</dbReference>
<comment type="similarity">
    <text evidence="1">Belongs to the short-chain fatty acyl-CoA assimilation regulator (ScfR) family.</text>
</comment>
<dbReference type="InterPro" id="IPR010359">
    <property type="entry name" value="IrrE_HExxH"/>
</dbReference>
<keyword evidence="4" id="KW-0804">Transcription</keyword>
<dbReference type="PROSITE" id="PS50943">
    <property type="entry name" value="HTH_CROC1"/>
    <property type="match status" value="1"/>
</dbReference>
<evidence type="ECO:0000256" key="1">
    <source>
        <dbReference type="ARBA" id="ARBA00007227"/>
    </source>
</evidence>